<evidence type="ECO:0000256" key="2">
    <source>
        <dbReference type="SAM" id="Phobius"/>
    </source>
</evidence>
<proteinExistence type="predicted"/>
<dbReference type="RefSeq" id="WP_066563194.1">
    <property type="nucleotide sequence ID" value="NZ_CP015622.1"/>
</dbReference>
<feature type="region of interest" description="Disordered" evidence="1">
    <location>
        <begin position="225"/>
        <end position="262"/>
    </location>
</feature>
<feature type="compositionally biased region" description="Acidic residues" evidence="1">
    <location>
        <begin position="225"/>
        <end position="239"/>
    </location>
</feature>
<dbReference type="STRING" id="1652495.ccrud_00130"/>
<accession>A0A172QQ28</accession>
<dbReference type="AlphaFoldDB" id="A0A172QQ28"/>
<dbReference type="OrthoDB" id="4413206at2"/>
<name>A0A172QQ28_9CORY</name>
<sequence length="262" mass="28345">MSTIGNIKLAVDGARKAYGTYADYRDRKVSETYDALSQAAGEYAPKAEQAVETARESAKEFYSESRDKAGNVTKAARTRLEKALAETEKQGATALKDARKSGKKLNRKARRKADRAAKAAAKATGKKESHWVRNLSLAALATSGIVAVAYAVLNKSKKDTPGTQPPRVEVQLKKTVEKDEPEVAEEAVVEPALVYSTETPEGAEIRAEEINIDSAAEEIAADLEETEEAAEAVETEANSDAEAIQADFDKKNAPQRDQSDKK</sequence>
<gene>
    <name evidence="3" type="ORF">ccrud_00130</name>
</gene>
<dbReference type="KEGG" id="ccjz:ccrud_00130"/>
<feature type="region of interest" description="Disordered" evidence="1">
    <location>
        <begin position="91"/>
        <end position="125"/>
    </location>
</feature>
<evidence type="ECO:0008006" key="5">
    <source>
        <dbReference type="Google" id="ProtNLM"/>
    </source>
</evidence>
<keyword evidence="2" id="KW-0812">Transmembrane</keyword>
<dbReference type="Proteomes" id="UP000076929">
    <property type="component" value="Chromosome"/>
</dbReference>
<evidence type="ECO:0000313" key="4">
    <source>
        <dbReference type="Proteomes" id="UP000076929"/>
    </source>
</evidence>
<keyword evidence="2" id="KW-0472">Membrane</keyword>
<dbReference type="EMBL" id="CP015622">
    <property type="protein sequence ID" value="ANE02795.1"/>
    <property type="molecule type" value="Genomic_DNA"/>
</dbReference>
<evidence type="ECO:0000256" key="1">
    <source>
        <dbReference type="SAM" id="MobiDB-lite"/>
    </source>
</evidence>
<feature type="compositionally biased region" description="Basic and acidic residues" evidence="1">
    <location>
        <begin position="247"/>
        <end position="262"/>
    </location>
</feature>
<keyword evidence="4" id="KW-1185">Reference proteome</keyword>
<protein>
    <recommendedName>
        <fullName evidence="5">Late embryogenesis abundant protein</fullName>
    </recommendedName>
</protein>
<feature type="compositionally biased region" description="Basic residues" evidence="1">
    <location>
        <begin position="101"/>
        <end position="113"/>
    </location>
</feature>
<reference evidence="3 4" key="1">
    <citation type="submission" date="2016-05" db="EMBL/GenBank/DDBJ databases">
        <title>Complete genome sequence of Corynebacterium crudilactis, a new Corynebacterium species isolated from raw cow's milk.</title>
        <authorList>
            <person name="Christian R."/>
            <person name="Zimmermann J."/>
            <person name="Lipski A."/>
            <person name="Kalinowski J."/>
        </authorList>
    </citation>
    <scope>NUCLEOTIDE SEQUENCE [LARGE SCALE GENOMIC DNA]</scope>
    <source>
        <strain evidence="3 4">JZ16</strain>
    </source>
</reference>
<keyword evidence="2" id="KW-1133">Transmembrane helix</keyword>
<feature type="transmembrane region" description="Helical" evidence="2">
    <location>
        <begin position="135"/>
        <end position="153"/>
    </location>
</feature>
<organism evidence="3 4">
    <name type="scientific">Corynebacterium crudilactis</name>
    <dbReference type="NCBI Taxonomy" id="1652495"/>
    <lineage>
        <taxon>Bacteria</taxon>
        <taxon>Bacillati</taxon>
        <taxon>Actinomycetota</taxon>
        <taxon>Actinomycetes</taxon>
        <taxon>Mycobacteriales</taxon>
        <taxon>Corynebacteriaceae</taxon>
        <taxon>Corynebacterium</taxon>
    </lineage>
</organism>
<evidence type="ECO:0000313" key="3">
    <source>
        <dbReference type="EMBL" id="ANE02795.1"/>
    </source>
</evidence>